<evidence type="ECO:0000256" key="5">
    <source>
        <dbReference type="PIRSR" id="PIRSR605493-1"/>
    </source>
</evidence>
<evidence type="ECO:0000256" key="2">
    <source>
        <dbReference type="ARBA" id="ARBA00016549"/>
    </source>
</evidence>
<comment type="cofactor">
    <cofactor evidence="5">
        <name>Mg(2+)</name>
        <dbReference type="ChEBI" id="CHEBI:18420"/>
    </cofactor>
</comment>
<dbReference type="GO" id="GO:0046872">
    <property type="term" value="F:metal ion binding"/>
    <property type="evidence" value="ECO:0007669"/>
    <property type="project" value="UniProtKB-KW"/>
</dbReference>
<feature type="binding site" evidence="5">
    <location>
        <position position="124"/>
    </location>
    <ligand>
        <name>Mg(2+)</name>
        <dbReference type="ChEBI" id="CHEBI:18420"/>
    </ligand>
</feature>
<keyword evidence="7" id="KW-1185">Reference proteome</keyword>
<protein>
    <recommendedName>
        <fullName evidence="2">Putative 4-hydroxy-4-methyl-2-oxoglutarate aldolase</fullName>
    </recommendedName>
    <alternativeName>
        <fullName evidence="3">Regulator of ribonuclease activity homolog</fullName>
    </alternativeName>
    <alternativeName>
        <fullName evidence="4">RraA-like protein</fullName>
    </alternativeName>
</protein>
<dbReference type="PANTHER" id="PTHR33254">
    <property type="entry name" value="4-HYDROXY-4-METHYL-2-OXOGLUTARATE ALDOLASE 3-RELATED"/>
    <property type="match status" value="1"/>
</dbReference>
<dbReference type="PANTHER" id="PTHR33254:SF4">
    <property type="entry name" value="4-HYDROXY-4-METHYL-2-OXOGLUTARATE ALDOLASE 3-RELATED"/>
    <property type="match status" value="1"/>
</dbReference>
<dbReference type="Gene3D" id="3.50.30.40">
    <property type="entry name" value="Ribonuclease E inhibitor RraA/RraA-like"/>
    <property type="match status" value="1"/>
</dbReference>
<sequence>MNQSSNPIGWRENASAPQASEATLAALRELAVSLLSDNMARSSGMLGLQPFHKAKPMAGTAVTVRTRPGDNLAIHRAFDFCRPGDVLVIDGAGEVTQALMGDIMSSYAESLGVRGLVIDGAIRDVGAIRQREFPVYARGVTHRGPYKNGPGEINVPVTIGRMVVNPGDIIVGDEDGLLAIAPEDVETVIAGARKQGAKEAAALQAIAEGRFDRAWVVPHIERMRSGV</sequence>
<dbReference type="InterPro" id="IPR005493">
    <property type="entry name" value="RraA/RraA-like"/>
</dbReference>
<gene>
    <name evidence="6" type="ORF">FAZ97_35025</name>
</gene>
<dbReference type="CDD" id="cd16841">
    <property type="entry name" value="RraA_family"/>
    <property type="match status" value="1"/>
</dbReference>
<keyword evidence="5" id="KW-0460">Magnesium</keyword>
<dbReference type="NCBIfam" id="NF004850">
    <property type="entry name" value="PRK06201.1"/>
    <property type="match status" value="1"/>
</dbReference>
<feature type="binding site" evidence="5">
    <location>
        <position position="123"/>
    </location>
    <ligand>
        <name>substrate</name>
    </ligand>
</feature>
<reference evidence="6 7" key="1">
    <citation type="submission" date="2019-12" db="EMBL/GenBank/DDBJ databases">
        <title>Paraburkholderia acidiphila 7Q-K02 sp. nov and Paraburkholderia acidisoli DHF22 sp. nov., two strains isolated from forest soil.</title>
        <authorList>
            <person name="Gao Z."/>
            <person name="Qiu L."/>
        </authorList>
    </citation>
    <scope>NUCLEOTIDE SEQUENCE [LARGE SCALE GENOMIC DNA]</scope>
    <source>
        <strain evidence="6 7">7Q-K02</strain>
    </source>
</reference>
<evidence type="ECO:0000313" key="6">
    <source>
        <dbReference type="EMBL" id="QGZ60128.1"/>
    </source>
</evidence>
<dbReference type="RefSeq" id="WP_158763301.1">
    <property type="nucleotide sequence ID" value="NZ_CP046912.1"/>
</dbReference>
<keyword evidence="5" id="KW-0479">Metal-binding</keyword>
<accession>A0A7Z2JDN1</accession>
<name>A0A7Z2JDN1_9BURK</name>
<dbReference type="Pfam" id="PF03737">
    <property type="entry name" value="RraA-like"/>
    <property type="match status" value="1"/>
</dbReference>
<dbReference type="InterPro" id="IPR036704">
    <property type="entry name" value="RraA/RraA-like_sf"/>
</dbReference>
<dbReference type="Proteomes" id="UP000434209">
    <property type="component" value="Chromosome 4"/>
</dbReference>
<dbReference type="SUPFAM" id="SSF89562">
    <property type="entry name" value="RraA-like"/>
    <property type="match status" value="1"/>
</dbReference>
<evidence type="ECO:0000256" key="3">
    <source>
        <dbReference type="ARBA" id="ARBA00029596"/>
    </source>
</evidence>
<dbReference type="OrthoDB" id="8717144at2"/>
<evidence type="ECO:0000313" key="7">
    <source>
        <dbReference type="Proteomes" id="UP000434209"/>
    </source>
</evidence>
<feature type="binding site" evidence="5">
    <location>
        <begin position="101"/>
        <end position="104"/>
    </location>
    <ligand>
        <name>substrate</name>
    </ligand>
</feature>
<dbReference type="KEGG" id="pacp:FAZ97_35025"/>
<dbReference type="AlphaFoldDB" id="A0A7Z2JDN1"/>
<comment type="cofactor">
    <cofactor evidence="1">
        <name>a divalent metal cation</name>
        <dbReference type="ChEBI" id="CHEBI:60240"/>
    </cofactor>
</comment>
<proteinExistence type="predicted"/>
<evidence type="ECO:0000256" key="4">
    <source>
        <dbReference type="ARBA" id="ARBA00030169"/>
    </source>
</evidence>
<organism evidence="6 7">
    <name type="scientific">Paraburkholderia acidiphila</name>
    <dbReference type="NCBI Taxonomy" id="2571747"/>
    <lineage>
        <taxon>Bacteria</taxon>
        <taxon>Pseudomonadati</taxon>
        <taxon>Pseudomonadota</taxon>
        <taxon>Betaproteobacteria</taxon>
        <taxon>Burkholderiales</taxon>
        <taxon>Burkholderiaceae</taxon>
        <taxon>Paraburkholderia</taxon>
    </lineage>
</organism>
<dbReference type="EMBL" id="CP046912">
    <property type="protein sequence ID" value="QGZ60128.1"/>
    <property type="molecule type" value="Genomic_DNA"/>
</dbReference>
<evidence type="ECO:0000256" key="1">
    <source>
        <dbReference type="ARBA" id="ARBA00001968"/>
    </source>
</evidence>